<evidence type="ECO:0000256" key="2">
    <source>
        <dbReference type="SAM" id="Phobius"/>
    </source>
</evidence>
<keyword evidence="2" id="KW-1133">Transmembrane helix</keyword>
<feature type="region of interest" description="Disordered" evidence="1">
    <location>
        <begin position="121"/>
        <end position="141"/>
    </location>
</feature>
<name>A0ABS1DGB5_9PROT</name>
<dbReference type="EMBL" id="NRRL01000036">
    <property type="protein sequence ID" value="MBK1669006.1"/>
    <property type="molecule type" value="Genomic_DNA"/>
</dbReference>
<organism evidence="3 4">
    <name type="scientific">Rhodovibrio sodomensis</name>
    <dbReference type="NCBI Taxonomy" id="1088"/>
    <lineage>
        <taxon>Bacteria</taxon>
        <taxon>Pseudomonadati</taxon>
        <taxon>Pseudomonadota</taxon>
        <taxon>Alphaproteobacteria</taxon>
        <taxon>Rhodospirillales</taxon>
        <taxon>Rhodovibrionaceae</taxon>
        <taxon>Rhodovibrio</taxon>
    </lineage>
</organism>
<evidence type="ECO:0000313" key="4">
    <source>
        <dbReference type="Proteomes" id="UP001296873"/>
    </source>
</evidence>
<dbReference type="Proteomes" id="UP001296873">
    <property type="component" value="Unassembled WGS sequence"/>
</dbReference>
<feature type="transmembrane region" description="Helical" evidence="2">
    <location>
        <begin position="207"/>
        <end position="225"/>
    </location>
</feature>
<gene>
    <name evidence="3" type="ORF">CKO28_13290</name>
</gene>
<keyword evidence="4" id="KW-1185">Reference proteome</keyword>
<sequence length="287" mass="31029">MAMRDADMGKAENPGGGASGVSPAGKPKVSSGPLISAAELLREEKLDERTMKRFSRKVRMRLRRKPPRERAQIERGVLEELTDEDLRGALSDLVEDARKEGVKEGRKVKLEGKSRTSLKRLVSGGASVRSRGKKAGGDKASSDDYDELFEGAARMLGASREFARDGADRLKKPARWALKVVLPVAAVPLTQAAVFDYAQYQPGGENFIWAIALAPAFWFAVLALSTRLRGSALGLTALCLWQAVFVVSDGGFAIPGDSSQDIPVGAAVAILAMAPFLAMSWRRTRMK</sequence>
<evidence type="ECO:0000256" key="1">
    <source>
        <dbReference type="SAM" id="MobiDB-lite"/>
    </source>
</evidence>
<protein>
    <submittedName>
        <fullName evidence="3">Uncharacterized protein</fullName>
    </submittedName>
</protein>
<proteinExistence type="predicted"/>
<feature type="transmembrane region" description="Helical" evidence="2">
    <location>
        <begin position="176"/>
        <end position="195"/>
    </location>
</feature>
<evidence type="ECO:0000313" key="3">
    <source>
        <dbReference type="EMBL" id="MBK1669006.1"/>
    </source>
</evidence>
<feature type="transmembrane region" description="Helical" evidence="2">
    <location>
        <begin position="232"/>
        <end position="256"/>
    </location>
</feature>
<accession>A0ABS1DGB5</accession>
<feature type="transmembrane region" description="Helical" evidence="2">
    <location>
        <begin position="262"/>
        <end position="281"/>
    </location>
</feature>
<keyword evidence="2" id="KW-0812">Transmembrane</keyword>
<comment type="caution">
    <text evidence="3">The sequence shown here is derived from an EMBL/GenBank/DDBJ whole genome shotgun (WGS) entry which is preliminary data.</text>
</comment>
<feature type="compositionally biased region" description="Basic and acidic residues" evidence="1">
    <location>
        <begin position="1"/>
        <end position="10"/>
    </location>
</feature>
<reference evidence="3 4" key="1">
    <citation type="journal article" date="2020" name="Microorganisms">
        <title>Osmotic Adaptation and Compatible Solute Biosynthesis of Phototrophic Bacteria as Revealed from Genome Analyses.</title>
        <authorList>
            <person name="Imhoff J.F."/>
            <person name="Rahn T."/>
            <person name="Kunzel S."/>
            <person name="Keller A."/>
            <person name="Neulinger S.C."/>
        </authorList>
    </citation>
    <scope>NUCLEOTIDE SEQUENCE [LARGE SCALE GENOMIC DNA]</scope>
    <source>
        <strain evidence="3 4">DSM 9895</strain>
    </source>
</reference>
<feature type="region of interest" description="Disordered" evidence="1">
    <location>
        <begin position="1"/>
        <end position="31"/>
    </location>
</feature>
<keyword evidence="2" id="KW-0472">Membrane</keyword>